<feature type="domain" description="Glycoside hydrolase family 20 catalytic" evidence="4">
    <location>
        <begin position="32"/>
        <end position="246"/>
    </location>
</feature>
<keyword evidence="3" id="KW-0732">Signal</keyword>
<proteinExistence type="inferred from homology"/>
<dbReference type="EMBL" id="JQCA01000165">
    <property type="protein sequence ID" value="KRN97644.1"/>
    <property type="molecule type" value="Genomic_DNA"/>
</dbReference>
<dbReference type="PANTHER" id="PTHR43678">
    <property type="entry name" value="PUTATIVE (AFU_ORTHOLOGUE AFUA_2G00640)-RELATED"/>
    <property type="match status" value="1"/>
</dbReference>
<dbReference type="InterPro" id="IPR052764">
    <property type="entry name" value="GH20_Enzymes"/>
</dbReference>
<evidence type="ECO:0000313" key="6">
    <source>
        <dbReference type="Proteomes" id="UP000051906"/>
    </source>
</evidence>
<reference evidence="5 6" key="1">
    <citation type="journal article" date="2015" name="Genome Announc.">
        <title>Expanding the biotechnology potential of lactobacilli through comparative genomics of 213 strains and associated genera.</title>
        <authorList>
            <person name="Sun Z."/>
            <person name="Harris H.M."/>
            <person name="McCann A."/>
            <person name="Guo C."/>
            <person name="Argimon S."/>
            <person name="Zhang W."/>
            <person name="Yang X."/>
            <person name="Jeffery I.B."/>
            <person name="Cooney J.C."/>
            <person name="Kagawa T.F."/>
            <person name="Liu W."/>
            <person name="Song Y."/>
            <person name="Salvetti E."/>
            <person name="Wrobel A."/>
            <person name="Rasinkangas P."/>
            <person name="Parkhill J."/>
            <person name="Rea M.C."/>
            <person name="O'Sullivan O."/>
            <person name="Ritari J."/>
            <person name="Douillard F.P."/>
            <person name="Paul Ross R."/>
            <person name="Yang R."/>
            <person name="Briner A.E."/>
            <person name="Felis G.E."/>
            <person name="de Vos W.M."/>
            <person name="Barrangou R."/>
            <person name="Klaenhammer T.R."/>
            <person name="Caufield P.W."/>
            <person name="Cui Y."/>
            <person name="Zhang H."/>
            <person name="O'Toole P.W."/>
        </authorList>
    </citation>
    <scope>NUCLEOTIDE SEQUENCE [LARGE SCALE GENOMIC DNA]</scope>
    <source>
        <strain evidence="5 6">DSM 22467</strain>
    </source>
</reference>
<dbReference type="SUPFAM" id="SSF51445">
    <property type="entry name" value="(Trans)glycosidases"/>
    <property type="match status" value="1"/>
</dbReference>
<dbReference type="OrthoDB" id="1098018at2"/>
<name>A0A0R2LE82_9LACO</name>
<organism evidence="5 6">
    <name type="scientific">Levilactobacillus paucivorans</name>
    <dbReference type="NCBI Taxonomy" id="616990"/>
    <lineage>
        <taxon>Bacteria</taxon>
        <taxon>Bacillati</taxon>
        <taxon>Bacillota</taxon>
        <taxon>Bacilli</taxon>
        <taxon>Lactobacillales</taxon>
        <taxon>Lactobacillaceae</taxon>
        <taxon>Levilactobacillus</taxon>
    </lineage>
</organism>
<evidence type="ECO:0000256" key="1">
    <source>
        <dbReference type="ARBA" id="ARBA00006285"/>
    </source>
</evidence>
<dbReference type="InterPro" id="IPR015883">
    <property type="entry name" value="Glyco_hydro_20_cat"/>
</dbReference>
<evidence type="ECO:0000259" key="4">
    <source>
        <dbReference type="Pfam" id="PF00728"/>
    </source>
</evidence>
<accession>A0A0R2LE82</accession>
<evidence type="ECO:0000313" key="5">
    <source>
        <dbReference type="EMBL" id="KRN97644.1"/>
    </source>
</evidence>
<gene>
    <name evidence="5" type="ORF">IV54_GL001219</name>
</gene>
<dbReference type="STRING" id="616990.IV54_GL001219"/>
<sequence>MLILITFCLALISPIATTAQAARRSQLATKQGLLIDLGRHPLSESSLKRVITAAADQHFTYVVLHLSDNEHLSFQSAYLGNRASKTVLSPKALKRLVTFANQRQLQLVPDVDLPSHAGAILKQLKRKHGKTYCAVKLDRETLDYTSPKAITVAKKIYRELDGSFKNQPYRDLIIGADEVPGTDSDYRYLTKFVNQLNRDQNKRGFTTVVWNDSILKKQLPKLDANIVVNYWSQSGNHTERTELVNRRAKRVSVPNLVTRNRQIINCNSYATYYQLQYIGNVAYDTYFLNYLRDDYTPTMFNEIDRTNANHNRTLEPSVTTRGTLISLWGHDSQQTSTTAIVAFIHRLSVPK</sequence>
<dbReference type="GO" id="GO:0004563">
    <property type="term" value="F:beta-N-acetylhexosaminidase activity"/>
    <property type="evidence" value="ECO:0007669"/>
    <property type="project" value="UniProtKB-ARBA"/>
</dbReference>
<dbReference type="PANTHER" id="PTHR43678:SF1">
    <property type="entry name" value="BETA-N-ACETYLHEXOSAMINIDASE"/>
    <property type="match status" value="1"/>
</dbReference>
<dbReference type="Pfam" id="PF00728">
    <property type="entry name" value="Glyco_hydro_20"/>
    <property type="match status" value="1"/>
</dbReference>
<keyword evidence="6" id="KW-1185">Reference proteome</keyword>
<dbReference type="PATRIC" id="fig|616990.3.peg.1309"/>
<dbReference type="GO" id="GO:0005975">
    <property type="term" value="P:carbohydrate metabolic process"/>
    <property type="evidence" value="ECO:0007669"/>
    <property type="project" value="InterPro"/>
</dbReference>
<feature type="signal peptide" evidence="3">
    <location>
        <begin position="1"/>
        <end position="21"/>
    </location>
</feature>
<feature type="chain" id="PRO_5006419910" description="Glycoside hydrolase family 20 catalytic domain-containing protein" evidence="3">
    <location>
        <begin position="22"/>
        <end position="351"/>
    </location>
</feature>
<comment type="caution">
    <text evidence="5">The sequence shown here is derived from an EMBL/GenBank/DDBJ whole genome shotgun (WGS) entry which is preliminary data.</text>
</comment>
<dbReference type="AlphaFoldDB" id="A0A0R2LE82"/>
<keyword evidence="2" id="KW-0378">Hydrolase</keyword>
<protein>
    <recommendedName>
        <fullName evidence="4">Glycoside hydrolase family 20 catalytic domain-containing protein</fullName>
    </recommendedName>
</protein>
<evidence type="ECO:0000256" key="3">
    <source>
        <dbReference type="SAM" id="SignalP"/>
    </source>
</evidence>
<dbReference type="InterPro" id="IPR017853">
    <property type="entry name" value="GH"/>
</dbReference>
<dbReference type="Gene3D" id="3.20.20.80">
    <property type="entry name" value="Glycosidases"/>
    <property type="match status" value="1"/>
</dbReference>
<comment type="similarity">
    <text evidence="1">Belongs to the glycosyl hydrolase 20 family.</text>
</comment>
<dbReference type="Proteomes" id="UP000051906">
    <property type="component" value="Unassembled WGS sequence"/>
</dbReference>
<evidence type="ECO:0000256" key="2">
    <source>
        <dbReference type="ARBA" id="ARBA00022801"/>
    </source>
</evidence>